<feature type="compositionally biased region" description="Polar residues" evidence="1">
    <location>
        <begin position="832"/>
        <end position="850"/>
    </location>
</feature>
<feature type="transmembrane region" description="Helical" evidence="2">
    <location>
        <begin position="497"/>
        <end position="520"/>
    </location>
</feature>
<dbReference type="InterPro" id="IPR010640">
    <property type="entry name" value="Low_temperature_requirement_A"/>
</dbReference>
<comment type="caution">
    <text evidence="3">The sequence shown here is derived from an EMBL/GenBank/DDBJ whole genome shotgun (WGS) entry which is preliminary data.</text>
</comment>
<dbReference type="AlphaFoldDB" id="A0A9P8SUZ2"/>
<feature type="transmembrane region" description="Helical" evidence="2">
    <location>
        <begin position="526"/>
        <end position="549"/>
    </location>
</feature>
<feature type="transmembrane region" description="Helical" evidence="2">
    <location>
        <begin position="468"/>
        <end position="490"/>
    </location>
</feature>
<keyword evidence="2" id="KW-1133">Transmembrane helix</keyword>
<feature type="transmembrane region" description="Helical" evidence="2">
    <location>
        <begin position="246"/>
        <end position="269"/>
    </location>
</feature>
<name>A0A9P8SUZ2_ASPFM</name>
<protein>
    <submittedName>
        <fullName evidence="3">Uncharacterized protein</fullName>
    </submittedName>
</protein>
<sequence length="1174" mass="131217">MTRPPFFSFSRQPLRKSKPIKQDVLQHRGLSLIATPIDERDGESPHFCRHSDATPIELFFDLFFVANLSSFTATHEINNVEGLGAYIGFLGVIWFTWLQITLFDIRFARDSVFERICKAAQLAAMVGFASAGTRFTTQIRGENVWAFQSLSLLLGGSRVLLAVQYAVNICLIHERMRPAARGLSIIVAALLASSLVYFGMYFAFQEDHGIHSYIWTVWFMLFCFEMWMVMGVSFITPDIGFEDTHLAVRMGLLTLIIIGEGVIAVTRIANKTVRPGGWTKWSFVHILGVTTNVYFLWQAYFDVSPRVPLGKISQQAWAQLHFPFHVALILLLEGSQILALTLDVTLKLTYLTETIQFACEEPRPEAEVAIRLLRSTIADMEIDYGRGAMKEKAIISDILEELLTLPLCPTNVTSNGYFLTHDRMDDLVGNVTAALFSSMGITPSEGRDISQLNNSQLLMMYVEVLGFVYVYFFVVASVAMFLFAAFTLLAHRHQRKLYVGIGVAVRLVLAALVLGMVSFVQHFALAYSFMTSPAILYAFTVILLTILLVDRLLDHFEGRSQAKDRSTRESDAQLMPSGPRVVALESSSYRVAIRCPVNPNNAHSPPVKLPMHVLHPPSTTAIDDRSGELGNRKGNMASLKAMLRMLVSPDHSKTCLIFKKNPDSIDTEPASYLSGNREYLSQTKLCDQQSELCARKMINYDQAWTNHCTGVTEGLSEATVDTSNKLPMADEQTMEPNVCSWSDMLTSFESGHGLAPEYCTCPANIQTLHRPTQPEKGITGPENSEQHDELKLDVAIQDSDFRDEVAKSDNYHCGLMHSIPRPSLYMAADPFGSSSETNATSHTIPPSVSRESLPDSFKGGLRKVHRPYGHIEGAMIFHDQSSPGSSVATTNYPYNPMANTCSGSTPIHWSRDGQMVPWEMQTLGFELQNNCFSQLRHHGGRVAEIPRNPTLDACHGLPSVDCSQHYSQQPPSVLYPFTPHEYNSTSANDRSAVDDGHCQLTYTNANLTYPQHRHEIMQSVHLESASDGALTHQGRKSTRSISCHNEVRNAFLIECKRRGLSYKDIKRLGGFEEAESTLRGRFRTLTKSKEQRVRKPQWKDKDIELLCKAVNACSGPGKQTSNAFAPSCRPRGVGLPPRVSWKKVAQYIWTRGGSYHFGNATCKKKWCEVHNVKI</sequence>
<dbReference type="Pfam" id="PF06772">
    <property type="entry name" value="LtrA"/>
    <property type="match status" value="1"/>
</dbReference>
<feature type="transmembrane region" description="Helical" evidence="2">
    <location>
        <begin position="183"/>
        <end position="204"/>
    </location>
</feature>
<dbReference type="PANTHER" id="PTHR42101:SF1">
    <property type="entry name" value="LOW TEMPERATURE REQUIREMENT A"/>
    <property type="match status" value="1"/>
</dbReference>
<gene>
    <name evidence="3" type="ORF">KXV57_003833</name>
</gene>
<dbReference type="Proteomes" id="UP000813423">
    <property type="component" value="Unassembled WGS sequence"/>
</dbReference>
<organism evidence="3 4">
    <name type="scientific">Aspergillus fumigatus</name>
    <name type="common">Neosartorya fumigata</name>
    <dbReference type="NCBI Taxonomy" id="746128"/>
    <lineage>
        <taxon>Eukaryota</taxon>
        <taxon>Fungi</taxon>
        <taxon>Dikarya</taxon>
        <taxon>Ascomycota</taxon>
        <taxon>Pezizomycotina</taxon>
        <taxon>Eurotiomycetes</taxon>
        <taxon>Eurotiomycetidae</taxon>
        <taxon>Eurotiales</taxon>
        <taxon>Aspergillaceae</taxon>
        <taxon>Aspergillus</taxon>
        <taxon>Aspergillus subgen. Fumigati</taxon>
    </lineage>
</organism>
<reference evidence="3" key="1">
    <citation type="submission" date="2021-08" db="EMBL/GenBank/DDBJ databases">
        <title>Global Aspergillus fumigatus from environmental and clinical sources.</title>
        <authorList>
            <person name="Barber A."/>
            <person name="Sae-Ong T."/>
        </authorList>
    </citation>
    <scope>NUCLEOTIDE SEQUENCE</scope>
    <source>
        <strain evidence="3">NRZ-2016-071</strain>
    </source>
</reference>
<feature type="transmembrane region" description="Helical" evidence="2">
    <location>
        <begin position="322"/>
        <end position="342"/>
    </location>
</feature>
<keyword evidence="2" id="KW-0472">Membrane</keyword>
<keyword evidence="2" id="KW-0812">Transmembrane</keyword>
<evidence type="ECO:0000313" key="3">
    <source>
        <dbReference type="EMBL" id="KAH1908065.1"/>
    </source>
</evidence>
<accession>A0A9P8SUZ2</accession>
<feature type="transmembrane region" description="Helical" evidence="2">
    <location>
        <begin position="210"/>
        <end position="234"/>
    </location>
</feature>
<feature type="transmembrane region" description="Helical" evidence="2">
    <location>
        <begin position="281"/>
        <end position="301"/>
    </location>
</feature>
<evidence type="ECO:0000313" key="4">
    <source>
        <dbReference type="Proteomes" id="UP000813423"/>
    </source>
</evidence>
<feature type="region of interest" description="Disordered" evidence="1">
    <location>
        <begin position="832"/>
        <end position="854"/>
    </location>
</feature>
<evidence type="ECO:0000256" key="1">
    <source>
        <dbReference type="SAM" id="MobiDB-lite"/>
    </source>
</evidence>
<dbReference type="EMBL" id="JAIBSC010000023">
    <property type="protein sequence ID" value="KAH1908065.1"/>
    <property type="molecule type" value="Genomic_DNA"/>
</dbReference>
<proteinExistence type="predicted"/>
<dbReference type="PANTHER" id="PTHR42101">
    <property type="entry name" value="CHROMOSOME 16, WHOLE GENOME SHOTGUN SEQUENCE"/>
    <property type="match status" value="1"/>
</dbReference>
<evidence type="ECO:0000256" key="2">
    <source>
        <dbReference type="SAM" id="Phobius"/>
    </source>
</evidence>